<dbReference type="RefSeq" id="WP_260249306.1">
    <property type="nucleotide sequence ID" value="NZ_JALMEJ010000004.1"/>
</dbReference>
<reference evidence="4" key="1">
    <citation type="submission" date="2022-08" db="EMBL/GenBank/DDBJ databases">
        <authorList>
            <person name="Dale J.L."/>
        </authorList>
    </citation>
    <scope>NUCLEOTIDE SEQUENCE</scope>
    <source>
        <strain evidence="4">2022EL-00758</strain>
    </source>
</reference>
<feature type="compositionally biased region" description="Polar residues" evidence="1">
    <location>
        <begin position="127"/>
        <end position="142"/>
    </location>
</feature>
<dbReference type="NCBIfam" id="TIGR03354">
    <property type="entry name" value="VI_FHA"/>
    <property type="match status" value="1"/>
</dbReference>
<dbReference type="Gene3D" id="2.60.200.20">
    <property type="match status" value="1"/>
</dbReference>
<name>A0A9Q4CMD4_MORMO</name>
<organism evidence="4 5">
    <name type="scientific">Morganella morganii</name>
    <name type="common">Proteus morganii</name>
    <dbReference type="NCBI Taxonomy" id="582"/>
    <lineage>
        <taxon>Bacteria</taxon>
        <taxon>Pseudomonadati</taxon>
        <taxon>Pseudomonadota</taxon>
        <taxon>Gammaproteobacteria</taxon>
        <taxon>Enterobacterales</taxon>
        <taxon>Morganellaceae</taxon>
        <taxon>Morganella</taxon>
    </lineage>
</organism>
<evidence type="ECO:0000259" key="2">
    <source>
        <dbReference type="Pfam" id="PF00498"/>
    </source>
</evidence>
<evidence type="ECO:0000256" key="1">
    <source>
        <dbReference type="SAM" id="MobiDB-lite"/>
    </source>
</evidence>
<gene>
    <name evidence="4" type="primary">tagH</name>
    <name evidence="4" type="ORF">N0392_02175</name>
</gene>
<dbReference type="Pfam" id="PF20232">
    <property type="entry name" value="T6SS_FHA_C"/>
    <property type="match status" value="1"/>
</dbReference>
<dbReference type="Proteomes" id="UP001076655">
    <property type="component" value="Unassembled WGS sequence"/>
</dbReference>
<evidence type="ECO:0000313" key="4">
    <source>
        <dbReference type="EMBL" id="MCY0788496.1"/>
    </source>
</evidence>
<feature type="region of interest" description="Disordered" evidence="1">
    <location>
        <begin position="124"/>
        <end position="164"/>
    </location>
</feature>
<sequence length="422" mass="46730">MDKPQLNFHLVNSNRLESGRAAAAQFTSQGGTIGSNTDCTWSLQDSLGKIAGVQCRIIRQDQTFCLKTLTEPVRLNQTAIPRHAGAVRLSQGDIIEIGELQFKVHLTITGEPYRDPMAVAPQDIVSAGSNPLDSLMDNQTAPDNPPYQGDDTAPTVRGSRTRDPLQALENESLTTGSSPAEHDASGLLADHHPAAYAAVPLSDNKGNTIVQEYMDLPKLSATDHADDLRPVTDADHIAVNPLMHGLEAHLPLHNSRQANDFLTEVGRTLKAAIEGLLALQKTQDNLRDKQLRPIEDNPLRLNVDYQEALHLLFGDERSPVHLSPTSAVSESLTNMQLHYRANLEAISVALETMLDAFSPERLLARFAQYQRAGEESSSDPAWAWQMYVSYYRELKSCRQQGFEKLFYEVYTHAYDRALRKGL</sequence>
<dbReference type="CDD" id="cd00060">
    <property type="entry name" value="FHA"/>
    <property type="match status" value="1"/>
</dbReference>
<dbReference type="InterPro" id="IPR000253">
    <property type="entry name" value="FHA_dom"/>
</dbReference>
<proteinExistence type="predicted"/>
<accession>A0A9Q4CMD4</accession>
<comment type="caution">
    <text evidence="4">The sequence shown here is derived from an EMBL/GenBank/DDBJ whole genome shotgun (WGS) entry which is preliminary data.</text>
</comment>
<dbReference type="InterPro" id="IPR017735">
    <property type="entry name" value="T6SS_FHA"/>
</dbReference>
<feature type="domain" description="FHA" evidence="2">
    <location>
        <begin position="32"/>
        <end position="98"/>
    </location>
</feature>
<protein>
    <submittedName>
        <fullName evidence="4">Type VI secretion system-associated FHA domain protein TagH</fullName>
    </submittedName>
</protein>
<evidence type="ECO:0000259" key="3">
    <source>
        <dbReference type="Pfam" id="PF20232"/>
    </source>
</evidence>
<dbReference type="EMBL" id="JAPNMI010000001">
    <property type="protein sequence ID" value="MCY0788496.1"/>
    <property type="molecule type" value="Genomic_DNA"/>
</dbReference>
<dbReference type="AlphaFoldDB" id="A0A9Q4CMD4"/>
<dbReference type="InterPro" id="IPR046883">
    <property type="entry name" value="T6SS_FHA_C"/>
</dbReference>
<dbReference type="SUPFAM" id="SSF49879">
    <property type="entry name" value="SMAD/FHA domain"/>
    <property type="match status" value="1"/>
</dbReference>
<evidence type="ECO:0000313" key="5">
    <source>
        <dbReference type="Proteomes" id="UP001076655"/>
    </source>
</evidence>
<dbReference type="Pfam" id="PF00498">
    <property type="entry name" value="FHA"/>
    <property type="match status" value="1"/>
</dbReference>
<feature type="domain" description="Type VI secretion system FHA" evidence="3">
    <location>
        <begin position="253"/>
        <end position="416"/>
    </location>
</feature>
<dbReference type="InterPro" id="IPR008984">
    <property type="entry name" value="SMAD_FHA_dom_sf"/>
</dbReference>